<gene>
    <name evidence="1" type="ORF">UFOPK1353_00506</name>
</gene>
<dbReference type="AlphaFoldDB" id="A0A6J6B5Q2"/>
<accession>A0A6J6B5Q2</accession>
<dbReference type="EMBL" id="CAEZSE010000062">
    <property type="protein sequence ID" value="CAB4533659.1"/>
    <property type="molecule type" value="Genomic_DNA"/>
</dbReference>
<proteinExistence type="predicted"/>
<organism evidence="1">
    <name type="scientific">freshwater metagenome</name>
    <dbReference type="NCBI Taxonomy" id="449393"/>
    <lineage>
        <taxon>unclassified sequences</taxon>
        <taxon>metagenomes</taxon>
        <taxon>ecological metagenomes</taxon>
    </lineage>
</organism>
<reference evidence="1" key="1">
    <citation type="submission" date="2020-05" db="EMBL/GenBank/DDBJ databases">
        <authorList>
            <person name="Chiriac C."/>
            <person name="Salcher M."/>
            <person name="Ghai R."/>
            <person name="Kavagutti S V."/>
        </authorList>
    </citation>
    <scope>NUCLEOTIDE SEQUENCE</scope>
</reference>
<name>A0A6J6B5Q2_9ZZZZ</name>
<evidence type="ECO:0000313" key="1">
    <source>
        <dbReference type="EMBL" id="CAB4533659.1"/>
    </source>
</evidence>
<sequence>MTFDPVGICRIMNDEGVRYVVLGGFAAIVHGSSLPTEHAEHVESHDRPR</sequence>
<protein>
    <submittedName>
        <fullName evidence="1">Unannotated protein</fullName>
    </submittedName>
</protein>